<dbReference type="AlphaFoldDB" id="A0A6A4GTE5"/>
<gene>
    <name evidence="1" type="ORF">BT96DRAFT_947230</name>
</gene>
<dbReference type="Proteomes" id="UP000799118">
    <property type="component" value="Unassembled WGS sequence"/>
</dbReference>
<dbReference type="EMBL" id="ML769718">
    <property type="protein sequence ID" value="KAE9388958.1"/>
    <property type="molecule type" value="Genomic_DNA"/>
</dbReference>
<keyword evidence="2" id="KW-1185">Reference proteome</keyword>
<evidence type="ECO:0000313" key="1">
    <source>
        <dbReference type="EMBL" id="KAE9388958.1"/>
    </source>
</evidence>
<reference evidence="1" key="1">
    <citation type="journal article" date="2019" name="Environ. Microbiol.">
        <title>Fungal ecological strategies reflected in gene transcription - a case study of two litter decomposers.</title>
        <authorList>
            <person name="Barbi F."/>
            <person name="Kohler A."/>
            <person name="Barry K."/>
            <person name="Baskaran P."/>
            <person name="Daum C."/>
            <person name="Fauchery L."/>
            <person name="Ihrmark K."/>
            <person name="Kuo A."/>
            <person name="LaButti K."/>
            <person name="Lipzen A."/>
            <person name="Morin E."/>
            <person name="Grigoriev I.V."/>
            <person name="Henrissat B."/>
            <person name="Lindahl B."/>
            <person name="Martin F."/>
        </authorList>
    </citation>
    <scope>NUCLEOTIDE SEQUENCE</scope>
    <source>
        <strain evidence="1">JB14</strain>
    </source>
</reference>
<evidence type="ECO:0000313" key="2">
    <source>
        <dbReference type="Proteomes" id="UP000799118"/>
    </source>
</evidence>
<sequence>MAKDIGIWWLGKGDRGASTTLPNINCMRVKAWKKLRKYCQAVKLRPTYQAAGTSNQSYSPLHSTLQDWWSAQCTSIHKSQPPNVLAPMIYCLSALNYPPQLTQPVCFQIGTLLHFQYKLLELVVFLVNDSSIEAGSCLACDKKPNLMQQCAHLKADWLVAALAPANIEEEDNNMIGAH</sequence>
<protein>
    <submittedName>
        <fullName evidence="1">Uncharacterized protein</fullName>
    </submittedName>
</protein>
<accession>A0A6A4GTE5</accession>
<proteinExistence type="predicted"/>
<name>A0A6A4GTE5_9AGAR</name>
<organism evidence="1 2">
    <name type="scientific">Gymnopus androsaceus JB14</name>
    <dbReference type="NCBI Taxonomy" id="1447944"/>
    <lineage>
        <taxon>Eukaryota</taxon>
        <taxon>Fungi</taxon>
        <taxon>Dikarya</taxon>
        <taxon>Basidiomycota</taxon>
        <taxon>Agaricomycotina</taxon>
        <taxon>Agaricomycetes</taxon>
        <taxon>Agaricomycetidae</taxon>
        <taxon>Agaricales</taxon>
        <taxon>Marasmiineae</taxon>
        <taxon>Omphalotaceae</taxon>
        <taxon>Gymnopus</taxon>
    </lineage>
</organism>